<dbReference type="InterPro" id="IPR036249">
    <property type="entry name" value="Thioredoxin-like_sf"/>
</dbReference>
<sequence>MTTLYHYWLSQGSRFIRLLLAEKGIGFDLALTKPWAPGESFLSLNPSGWPPVLAPGGGVPALADARAIAEYIDERHPQPVMLGQNAVARAEVRRLVGWFDYKFAVEVSDTLLFERHYRGMIRAGAPDPTAIRTARTNIRFHLDYIGHLSERRRWLAGDEMSLADLMAAAHLSVVDYLGEAPWDEFQEARQWYSRMKSRPSFRPLLADRVAGLAPPAHYDDLDF</sequence>
<dbReference type="Proteomes" id="UP000229498">
    <property type="component" value="Unassembled WGS sequence"/>
</dbReference>
<dbReference type="SUPFAM" id="SSF52833">
    <property type="entry name" value="Thioredoxin-like"/>
    <property type="match status" value="1"/>
</dbReference>
<dbReference type="PROSITE" id="PS50404">
    <property type="entry name" value="GST_NTER"/>
    <property type="match status" value="1"/>
</dbReference>
<dbReference type="CDD" id="cd00299">
    <property type="entry name" value="GST_C_family"/>
    <property type="match status" value="1"/>
</dbReference>
<organism evidence="3 4">
    <name type="scientific">Minwuia thermotolerans</name>
    <dbReference type="NCBI Taxonomy" id="2056226"/>
    <lineage>
        <taxon>Bacteria</taxon>
        <taxon>Pseudomonadati</taxon>
        <taxon>Pseudomonadota</taxon>
        <taxon>Alphaproteobacteria</taxon>
        <taxon>Minwuiales</taxon>
        <taxon>Minwuiaceae</taxon>
        <taxon>Minwuia</taxon>
    </lineage>
</organism>
<dbReference type="InterPro" id="IPR036282">
    <property type="entry name" value="Glutathione-S-Trfase_C_sf"/>
</dbReference>
<dbReference type="PANTHER" id="PTHR44051:SF8">
    <property type="entry name" value="GLUTATHIONE S-TRANSFERASE GSTA"/>
    <property type="match status" value="1"/>
</dbReference>
<dbReference type="OrthoDB" id="9794721at2"/>
<evidence type="ECO:0000313" key="4">
    <source>
        <dbReference type="Proteomes" id="UP000229498"/>
    </source>
</evidence>
<dbReference type="AlphaFoldDB" id="A0A2M9FXH6"/>
<keyword evidence="3" id="KW-0808">Transferase</keyword>
<dbReference type="RefSeq" id="WP_109793008.1">
    <property type="nucleotide sequence ID" value="NZ_PHIG01000048.1"/>
</dbReference>
<reference evidence="3 4" key="1">
    <citation type="submission" date="2017-11" db="EMBL/GenBank/DDBJ databases">
        <title>Draft genome sequence of Rhizobiales bacterium SY3-13.</title>
        <authorList>
            <person name="Sun C."/>
        </authorList>
    </citation>
    <scope>NUCLEOTIDE SEQUENCE [LARGE SCALE GENOMIC DNA]</scope>
    <source>
        <strain evidence="3 4">SY3-13</strain>
    </source>
</reference>
<dbReference type="Pfam" id="PF00043">
    <property type="entry name" value="GST_C"/>
    <property type="match status" value="1"/>
</dbReference>
<dbReference type="GO" id="GO:0016740">
    <property type="term" value="F:transferase activity"/>
    <property type="evidence" value="ECO:0007669"/>
    <property type="project" value="UniProtKB-KW"/>
</dbReference>
<name>A0A2M9FXH6_9PROT</name>
<dbReference type="Gene3D" id="1.20.1050.10">
    <property type="match status" value="1"/>
</dbReference>
<dbReference type="CDD" id="cd00570">
    <property type="entry name" value="GST_N_family"/>
    <property type="match status" value="1"/>
</dbReference>
<feature type="domain" description="GST N-terminal" evidence="1">
    <location>
        <begin position="1"/>
        <end position="80"/>
    </location>
</feature>
<comment type="caution">
    <text evidence="3">The sequence shown here is derived from an EMBL/GenBank/DDBJ whole genome shotgun (WGS) entry which is preliminary data.</text>
</comment>
<evidence type="ECO:0000259" key="2">
    <source>
        <dbReference type="PROSITE" id="PS50405"/>
    </source>
</evidence>
<dbReference type="EMBL" id="PHIG01000048">
    <property type="protein sequence ID" value="PJK28157.1"/>
    <property type="molecule type" value="Genomic_DNA"/>
</dbReference>
<dbReference type="InterPro" id="IPR004046">
    <property type="entry name" value="GST_C"/>
</dbReference>
<dbReference type="SFLD" id="SFLDG00358">
    <property type="entry name" value="Main_(cytGST)"/>
    <property type="match status" value="1"/>
</dbReference>
<dbReference type="Gene3D" id="3.40.30.10">
    <property type="entry name" value="Glutaredoxin"/>
    <property type="match status" value="1"/>
</dbReference>
<dbReference type="SUPFAM" id="SSF47616">
    <property type="entry name" value="GST C-terminal domain-like"/>
    <property type="match status" value="1"/>
</dbReference>
<proteinExistence type="predicted"/>
<feature type="domain" description="GST C-terminal" evidence="2">
    <location>
        <begin position="85"/>
        <end position="216"/>
    </location>
</feature>
<dbReference type="InterPro" id="IPR040079">
    <property type="entry name" value="Glutathione_S-Trfase"/>
</dbReference>
<dbReference type="InterPro" id="IPR004045">
    <property type="entry name" value="Glutathione_S-Trfase_N"/>
</dbReference>
<protein>
    <submittedName>
        <fullName evidence="3">Glutathione S-transferase</fullName>
    </submittedName>
</protein>
<dbReference type="PROSITE" id="PS50405">
    <property type="entry name" value="GST_CTER"/>
    <property type="match status" value="1"/>
</dbReference>
<evidence type="ECO:0000313" key="3">
    <source>
        <dbReference type="EMBL" id="PJK28157.1"/>
    </source>
</evidence>
<dbReference type="PANTHER" id="PTHR44051">
    <property type="entry name" value="GLUTATHIONE S-TRANSFERASE-RELATED"/>
    <property type="match status" value="1"/>
</dbReference>
<evidence type="ECO:0000259" key="1">
    <source>
        <dbReference type="PROSITE" id="PS50404"/>
    </source>
</evidence>
<dbReference type="SFLD" id="SFLDS00019">
    <property type="entry name" value="Glutathione_Transferase_(cytos"/>
    <property type="match status" value="1"/>
</dbReference>
<gene>
    <name evidence="3" type="ORF">CVT23_18500</name>
</gene>
<dbReference type="InterPro" id="IPR010987">
    <property type="entry name" value="Glutathione-S-Trfase_C-like"/>
</dbReference>
<dbReference type="Pfam" id="PF13409">
    <property type="entry name" value="GST_N_2"/>
    <property type="match status" value="1"/>
</dbReference>
<accession>A0A2M9FXH6</accession>
<keyword evidence="4" id="KW-1185">Reference proteome</keyword>